<evidence type="ECO:0000313" key="3">
    <source>
        <dbReference type="Proteomes" id="UP001432322"/>
    </source>
</evidence>
<protein>
    <submittedName>
        <fullName evidence="2">Uncharacterized protein</fullName>
    </submittedName>
</protein>
<feature type="region of interest" description="Disordered" evidence="1">
    <location>
        <begin position="19"/>
        <end position="64"/>
    </location>
</feature>
<proteinExistence type="predicted"/>
<reference evidence="2" key="1">
    <citation type="submission" date="2023-10" db="EMBL/GenBank/DDBJ databases">
        <title>Genome assembly of Pristionchus species.</title>
        <authorList>
            <person name="Yoshida K."/>
            <person name="Sommer R.J."/>
        </authorList>
    </citation>
    <scope>NUCLEOTIDE SEQUENCE</scope>
    <source>
        <strain evidence="2">RS5133</strain>
    </source>
</reference>
<dbReference type="Proteomes" id="UP001432322">
    <property type="component" value="Unassembled WGS sequence"/>
</dbReference>
<comment type="caution">
    <text evidence="2">The sequence shown here is derived from an EMBL/GenBank/DDBJ whole genome shotgun (WGS) entry which is preliminary data.</text>
</comment>
<evidence type="ECO:0000313" key="2">
    <source>
        <dbReference type="EMBL" id="GMT09841.1"/>
    </source>
</evidence>
<feature type="compositionally biased region" description="Basic and acidic residues" evidence="1">
    <location>
        <begin position="19"/>
        <end position="44"/>
    </location>
</feature>
<accession>A0AAV5URT5</accession>
<feature type="compositionally biased region" description="Basic and acidic residues" evidence="1">
    <location>
        <begin position="51"/>
        <end position="64"/>
    </location>
</feature>
<evidence type="ECO:0000256" key="1">
    <source>
        <dbReference type="SAM" id="MobiDB-lite"/>
    </source>
</evidence>
<feature type="non-terminal residue" evidence="2">
    <location>
        <position position="74"/>
    </location>
</feature>
<name>A0AAV5URT5_9BILA</name>
<dbReference type="AlphaFoldDB" id="A0AAV5URT5"/>
<dbReference type="EMBL" id="BTSY01000001">
    <property type="protein sequence ID" value="GMT09841.1"/>
    <property type="molecule type" value="Genomic_DNA"/>
</dbReference>
<gene>
    <name evidence="2" type="ORF">PFISCL1PPCAC_1138</name>
</gene>
<keyword evidence="3" id="KW-1185">Reference proteome</keyword>
<organism evidence="2 3">
    <name type="scientific">Pristionchus fissidentatus</name>
    <dbReference type="NCBI Taxonomy" id="1538716"/>
    <lineage>
        <taxon>Eukaryota</taxon>
        <taxon>Metazoa</taxon>
        <taxon>Ecdysozoa</taxon>
        <taxon>Nematoda</taxon>
        <taxon>Chromadorea</taxon>
        <taxon>Rhabditida</taxon>
        <taxon>Rhabditina</taxon>
        <taxon>Diplogasteromorpha</taxon>
        <taxon>Diplogasteroidea</taxon>
        <taxon>Neodiplogasteridae</taxon>
        <taxon>Pristionchus</taxon>
    </lineage>
</organism>
<feature type="non-terminal residue" evidence="2">
    <location>
        <position position="1"/>
    </location>
</feature>
<sequence length="74" mass="8370">RVLYLDATVTLCLIDGRSSDDRSVRSGARDGRGVHRGDLRDRNNLLHGVPRRGDHHDEVRPCVPEHYRTPLPSC</sequence>